<proteinExistence type="predicted"/>
<evidence type="ECO:0000313" key="2">
    <source>
        <dbReference type="Proteomes" id="UP000324897"/>
    </source>
</evidence>
<dbReference type="AlphaFoldDB" id="A0A5J9W623"/>
<reference evidence="1 2" key="1">
    <citation type="journal article" date="2019" name="Sci. Rep.">
        <title>A high-quality genome of Eragrostis curvula grass provides insights into Poaceae evolution and supports new strategies to enhance forage quality.</title>
        <authorList>
            <person name="Carballo J."/>
            <person name="Santos B.A.C.M."/>
            <person name="Zappacosta D."/>
            <person name="Garbus I."/>
            <person name="Selva J.P."/>
            <person name="Gallo C.A."/>
            <person name="Diaz A."/>
            <person name="Albertini E."/>
            <person name="Caccamo M."/>
            <person name="Echenique V."/>
        </authorList>
    </citation>
    <scope>NUCLEOTIDE SEQUENCE [LARGE SCALE GENOMIC DNA]</scope>
    <source>
        <strain evidence="2">cv. Victoria</strain>
        <tissue evidence="1">Leaf</tissue>
    </source>
</reference>
<name>A0A5J9W623_9POAL</name>
<comment type="caution">
    <text evidence="1">The sequence shown here is derived from an EMBL/GenBank/DDBJ whole genome shotgun (WGS) entry which is preliminary data.</text>
</comment>
<dbReference type="Proteomes" id="UP000324897">
    <property type="component" value="Unassembled WGS sequence"/>
</dbReference>
<keyword evidence="2" id="KW-1185">Reference proteome</keyword>
<protein>
    <submittedName>
        <fullName evidence="1">Uncharacterized protein</fullName>
    </submittedName>
</protein>
<organism evidence="1 2">
    <name type="scientific">Eragrostis curvula</name>
    <name type="common">weeping love grass</name>
    <dbReference type="NCBI Taxonomy" id="38414"/>
    <lineage>
        <taxon>Eukaryota</taxon>
        <taxon>Viridiplantae</taxon>
        <taxon>Streptophyta</taxon>
        <taxon>Embryophyta</taxon>
        <taxon>Tracheophyta</taxon>
        <taxon>Spermatophyta</taxon>
        <taxon>Magnoliopsida</taxon>
        <taxon>Liliopsida</taxon>
        <taxon>Poales</taxon>
        <taxon>Poaceae</taxon>
        <taxon>PACMAD clade</taxon>
        <taxon>Chloridoideae</taxon>
        <taxon>Eragrostideae</taxon>
        <taxon>Eragrostidinae</taxon>
        <taxon>Eragrostis</taxon>
    </lineage>
</organism>
<dbReference type="Gramene" id="TVU43411">
    <property type="protein sequence ID" value="TVU43411"/>
    <property type="gene ID" value="EJB05_09883"/>
</dbReference>
<sequence length="123" mass="13287">MMDSEAGGDGGPAAAQTAAWTLLGIIIGDWDADAATGSSPTVRVIFYMKDCCSCMCRLIIAACGTSYGISHPATECSILQRLKAEKVLAPVTRLWMRVNIAWPKPAVDNCKFKAEERSIFSVW</sequence>
<evidence type="ECO:0000313" key="1">
    <source>
        <dbReference type="EMBL" id="TVU43411.1"/>
    </source>
</evidence>
<accession>A0A5J9W623</accession>
<gene>
    <name evidence="1" type="ORF">EJB05_09883</name>
</gene>
<dbReference type="EMBL" id="RWGY01000005">
    <property type="protein sequence ID" value="TVU43411.1"/>
    <property type="molecule type" value="Genomic_DNA"/>
</dbReference>